<gene>
    <name evidence="2" type="ordered locus">BN4_11883</name>
</gene>
<reference evidence="3" key="2">
    <citation type="journal article" date="2013" name="Stand. Genomic Sci.">
        <title>Complete genome sequence of Desulfocapsa sulfexigens, a marine deltaproteobacterium specialized in disproportionating inorganic sulfur compounds.</title>
        <authorList>
            <person name="Finster K.W."/>
            <person name="Kjeldsen K.U."/>
            <person name="Kube M."/>
            <person name="Reinhardt R."/>
            <person name="Mussmann M."/>
            <person name="Amann R."/>
            <person name="Schreiber L."/>
        </authorList>
    </citation>
    <scope>NUCLEOTIDE SEQUENCE [LARGE SCALE GENOMIC DNA]</scope>
    <source>
        <strain evidence="3">DSM 10523 / SB164P1</strain>
    </source>
</reference>
<name>M1WWF9_PSEP2</name>
<protein>
    <submittedName>
        <fullName evidence="2">Methyltransferase type 11</fullName>
    </submittedName>
</protein>
<sequence>MMDRFAECVPRDAQILDFGCGYGRTMRELAVVGYTRLTGIDFSEPLVERARRENPSFDVTAYPGGEFPYEDDCFDAAVVMGVFTCIIETQAQAQALLELKRVLRPGGILAVGDFLINRDRRNLDRYKAGKEKYGLYGVFDVEDGGTLRHHDRNHMEALFSDFETLFFEEATYETMHGNQSQGFFCLLRMP</sequence>
<dbReference type="SUPFAM" id="SSF53335">
    <property type="entry name" value="S-adenosyl-L-methionine-dependent methyltransferases"/>
    <property type="match status" value="1"/>
</dbReference>
<dbReference type="AlphaFoldDB" id="M1WWF9"/>
<dbReference type="RefSeq" id="WP_015415162.1">
    <property type="nucleotide sequence ID" value="NC_020409.1"/>
</dbReference>
<dbReference type="eggNOG" id="COG2226">
    <property type="taxonomic scope" value="Bacteria"/>
</dbReference>
<dbReference type="PANTHER" id="PTHR42912">
    <property type="entry name" value="METHYLTRANSFERASE"/>
    <property type="match status" value="1"/>
</dbReference>
<dbReference type="Pfam" id="PF08241">
    <property type="entry name" value="Methyltransf_11"/>
    <property type="match status" value="1"/>
</dbReference>
<dbReference type="EMBL" id="FO203427">
    <property type="protein sequence ID" value="CCH49118.1"/>
    <property type="molecule type" value="Genomic_DNA"/>
</dbReference>
<dbReference type="Proteomes" id="UP000011724">
    <property type="component" value="Chromosome"/>
</dbReference>
<proteinExistence type="predicted"/>
<reference evidence="2 3" key="1">
    <citation type="journal article" date="2013" name="PLoS ONE">
        <title>The first genomic and proteomic characterization of a deep-sea sulfate reducer: insights into the piezophilic lifestyle of Desulfovibrio piezophilus.</title>
        <authorList>
            <person name="Pradel N."/>
            <person name="Ji B."/>
            <person name="Gimenez G."/>
            <person name="Talla E."/>
            <person name="Lenoble P."/>
            <person name="Garel M."/>
            <person name="Tamburini C."/>
            <person name="Fourquet P."/>
            <person name="Lebrun R."/>
            <person name="Bertin P."/>
            <person name="Denis Y."/>
            <person name="Pophillat M."/>
            <person name="Barbe V."/>
            <person name="Ollivier B."/>
            <person name="Dolla A."/>
        </authorList>
    </citation>
    <scope>NUCLEOTIDE SEQUENCE [LARGE SCALE GENOMIC DNA]</scope>
    <source>
        <strain evidence="3">DSM 10523 / SB164P1</strain>
    </source>
</reference>
<dbReference type="BioCyc" id="DPIE1322246:BN4_RS09445-MONOMER"/>
<dbReference type="GO" id="GO:0008757">
    <property type="term" value="F:S-adenosylmethionine-dependent methyltransferase activity"/>
    <property type="evidence" value="ECO:0007669"/>
    <property type="project" value="InterPro"/>
</dbReference>
<dbReference type="CDD" id="cd02440">
    <property type="entry name" value="AdoMet_MTases"/>
    <property type="match status" value="1"/>
</dbReference>
<dbReference type="HOGENOM" id="CLU_091228_3_0_7"/>
<dbReference type="GO" id="GO:0032259">
    <property type="term" value="P:methylation"/>
    <property type="evidence" value="ECO:0007669"/>
    <property type="project" value="UniProtKB-KW"/>
</dbReference>
<evidence type="ECO:0000313" key="2">
    <source>
        <dbReference type="EMBL" id="CCH49118.1"/>
    </source>
</evidence>
<accession>M1WWF9</accession>
<dbReference type="KEGG" id="dpi:BN4_11883"/>
<feature type="domain" description="Methyltransferase type 11" evidence="1">
    <location>
        <begin position="16"/>
        <end position="110"/>
    </location>
</feature>
<organism evidence="2 3">
    <name type="scientific">Pseudodesulfovibrio piezophilus (strain DSM 21447 / JCM 15486 / C1TLV30)</name>
    <name type="common">Desulfovibrio piezophilus</name>
    <dbReference type="NCBI Taxonomy" id="1322246"/>
    <lineage>
        <taxon>Bacteria</taxon>
        <taxon>Pseudomonadati</taxon>
        <taxon>Thermodesulfobacteriota</taxon>
        <taxon>Desulfovibrionia</taxon>
        <taxon>Desulfovibrionales</taxon>
        <taxon>Desulfovibrionaceae</taxon>
    </lineage>
</organism>
<keyword evidence="2" id="KW-0808">Transferase</keyword>
<dbReference type="InterPro" id="IPR013216">
    <property type="entry name" value="Methyltransf_11"/>
</dbReference>
<dbReference type="InterPro" id="IPR029063">
    <property type="entry name" value="SAM-dependent_MTases_sf"/>
</dbReference>
<evidence type="ECO:0000313" key="3">
    <source>
        <dbReference type="Proteomes" id="UP000011724"/>
    </source>
</evidence>
<dbReference type="Gene3D" id="3.40.50.150">
    <property type="entry name" value="Vaccinia Virus protein VP39"/>
    <property type="match status" value="1"/>
</dbReference>
<keyword evidence="2" id="KW-0489">Methyltransferase</keyword>
<dbReference type="InterPro" id="IPR050508">
    <property type="entry name" value="Methyltransf_Superfamily"/>
</dbReference>
<dbReference type="STRING" id="1322246.BN4_11883"/>
<keyword evidence="3" id="KW-1185">Reference proteome</keyword>
<evidence type="ECO:0000259" key="1">
    <source>
        <dbReference type="Pfam" id="PF08241"/>
    </source>
</evidence>
<dbReference type="PATRIC" id="fig|879567.3.peg.1990"/>